<organism evidence="4 5">
    <name type="scientific">Lyophyllum shimeji</name>
    <name type="common">Hon-shimeji</name>
    <name type="synonym">Tricholoma shimeji</name>
    <dbReference type="NCBI Taxonomy" id="47721"/>
    <lineage>
        <taxon>Eukaryota</taxon>
        <taxon>Fungi</taxon>
        <taxon>Dikarya</taxon>
        <taxon>Basidiomycota</taxon>
        <taxon>Agaricomycotina</taxon>
        <taxon>Agaricomycetes</taxon>
        <taxon>Agaricomycetidae</taxon>
        <taxon>Agaricales</taxon>
        <taxon>Tricholomatineae</taxon>
        <taxon>Lyophyllaceae</taxon>
        <taxon>Lyophyllum</taxon>
    </lineage>
</organism>
<protein>
    <submittedName>
        <fullName evidence="4">FHA domain containing protein</fullName>
    </submittedName>
</protein>
<dbReference type="InterPro" id="IPR000253">
    <property type="entry name" value="FHA_dom"/>
</dbReference>
<gene>
    <name evidence="4" type="ORF">LshimejAT787_1203220</name>
</gene>
<comment type="caution">
    <text evidence="4">The sequence shown here is derived from an EMBL/GenBank/DDBJ whole genome shotgun (WGS) entry which is preliminary data.</text>
</comment>
<feature type="domain" description="FHA" evidence="3">
    <location>
        <begin position="58"/>
        <end position="112"/>
    </location>
</feature>
<dbReference type="PROSITE" id="PS50006">
    <property type="entry name" value="FHA_DOMAIN"/>
    <property type="match status" value="1"/>
</dbReference>
<keyword evidence="1" id="KW-0175">Coiled coil</keyword>
<feature type="compositionally biased region" description="Basic and acidic residues" evidence="2">
    <location>
        <begin position="352"/>
        <end position="364"/>
    </location>
</feature>
<dbReference type="InterPro" id="IPR008984">
    <property type="entry name" value="SMAD_FHA_dom_sf"/>
</dbReference>
<reference evidence="4" key="1">
    <citation type="submission" date="2022-07" db="EMBL/GenBank/DDBJ databases">
        <title>The genome of Lyophyllum shimeji provides insight into the initial evolution of ectomycorrhizal fungal genome.</title>
        <authorList>
            <person name="Kobayashi Y."/>
            <person name="Shibata T."/>
            <person name="Hirakawa H."/>
            <person name="Shigenobu S."/>
            <person name="Nishiyama T."/>
            <person name="Yamada A."/>
            <person name="Hasebe M."/>
            <person name="Kawaguchi M."/>
        </authorList>
    </citation>
    <scope>NUCLEOTIDE SEQUENCE</scope>
    <source>
        <strain evidence="4">AT787</strain>
    </source>
</reference>
<feature type="coiled-coil region" evidence="1">
    <location>
        <begin position="488"/>
        <end position="522"/>
    </location>
</feature>
<evidence type="ECO:0000256" key="2">
    <source>
        <dbReference type="SAM" id="MobiDB-lite"/>
    </source>
</evidence>
<dbReference type="Proteomes" id="UP001063166">
    <property type="component" value="Unassembled WGS sequence"/>
</dbReference>
<evidence type="ECO:0000259" key="3">
    <source>
        <dbReference type="PROSITE" id="PS50006"/>
    </source>
</evidence>
<keyword evidence="5" id="KW-1185">Reference proteome</keyword>
<dbReference type="OrthoDB" id="4096268at2759"/>
<dbReference type="InterPro" id="IPR050923">
    <property type="entry name" value="Cell_Proc_Reg/RNA_Proc"/>
</dbReference>
<dbReference type="AlphaFoldDB" id="A0A9P3PWH6"/>
<evidence type="ECO:0000313" key="4">
    <source>
        <dbReference type="EMBL" id="GLB42873.1"/>
    </source>
</evidence>
<accession>A0A9P3PWH6</accession>
<dbReference type="CDD" id="cd00060">
    <property type="entry name" value="FHA"/>
    <property type="match status" value="1"/>
</dbReference>
<feature type="compositionally biased region" description="Low complexity" evidence="2">
    <location>
        <begin position="379"/>
        <end position="391"/>
    </location>
</feature>
<feature type="compositionally biased region" description="Low complexity" evidence="2">
    <location>
        <begin position="330"/>
        <end position="344"/>
    </location>
</feature>
<feature type="region of interest" description="Disordered" evidence="2">
    <location>
        <begin position="164"/>
        <end position="221"/>
    </location>
</feature>
<dbReference type="Pfam" id="PF00498">
    <property type="entry name" value="FHA"/>
    <property type="match status" value="1"/>
</dbReference>
<feature type="compositionally biased region" description="Polar residues" evidence="2">
    <location>
        <begin position="268"/>
        <end position="301"/>
    </location>
</feature>
<dbReference type="PANTHER" id="PTHR23308">
    <property type="entry name" value="NUCLEAR INHIBITOR OF PROTEIN PHOSPHATASE-1"/>
    <property type="match status" value="1"/>
</dbReference>
<sequence length="746" mass="80142">MLDEDIEYIGTRPAHNSFENDPFHPSPKIVTGIILRVEKSADDPACTLTFHRSTSSVVHIGRRPSNEERVKTDSEGAMFRCAVVSRKHAKIAFSDSGHAYLIDMNSHHGTHVRKPGEAVSKTIKPETPTKLADGDVLTFGKSVGRPNECVRPVVARVELIHSRGPESPFKPMTPVKQNNHVDLTRSPPPRSSTGRYGVYVPRSPSPGNLSCGMSDHDSDIEEIPASGANALPLQPRGRRSPEPESHLGRAFEALKKLLPPVHVPGSAGTESRSAVSSSPLPKWRSSPSLFDTPPQFESPQIESPIYSPCSPAGTNSPHSGQASPIFGTGSQSPSFSASSYPHSAGPFPPSVSHRETKGLEDRRHSQGRSRSTSSMDIASLSPVSLRRSLSPEQFAQGEPSIVGAWPGSRSSSPEHLRSPVPDEAPGGVDEFAAEGPVSAPSIQNAMSIDSICSEPHSQPSQNVEAAVEETVAVPPDEAANEVEAIKTEEEFSAEVSELQASLKKLQGEVAKLQTHRRKYKARFNANVHLISDKLTDLDERVSDVNAQYTMLLDRVDNTADVDIPDLQAQVDALRDQAEAFPTVATEPMLHERSDVKASIETLRELVLEMGNLQESTQKQMSAELEVVRAARDAALATIAAHVEAQTSALAPTPSLAVTSLKRKRDDYAEDEDTKADGDRECAFVEIGAVGASDVAVVKVAAAAGPTTFANAVTTGACHDRVHDMPLPRPRNAPGGSPRLQCRPPPL</sequence>
<feature type="region of interest" description="Disordered" evidence="2">
    <location>
        <begin position="720"/>
        <end position="746"/>
    </location>
</feature>
<dbReference type="Gene3D" id="2.60.200.20">
    <property type="match status" value="1"/>
</dbReference>
<evidence type="ECO:0000256" key="1">
    <source>
        <dbReference type="SAM" id="Coils"/>
    </source>
</evidence>
<dbReference type="SUPFAM" id="SSF49879">
    <property type="entry name" value="SMAD/FHA domain"/>
    <property type="match status" value="1"/>
</dbReference>
<name>A0A9P3PWH6_LYOSH</name>
<feature type="region of interest" description="Disordered" evidence="2">
    <location>
        <begin position="262"/>
        <end position="434"/>
    </location>
</feature>
<dbReference type="EMBL" id="BRPK01000012">
    <property type="protein sequence ID" value="GLB42873.1"/>
    <property type="molecule type" value="Genomic_DNA"/>
</dbReference>
<evidence type="ECO:0000313" key="5">
    <source>
        <dbReference type="Proteomes" id="UP001063166"/>
    </source>
</evidence>
<proteinExistence type="predicted"/>
<feature type="compositionally biased region" description="Polar residues" evidence="2">
    <location>
        <begin position="312"/>
        <end position="322"/>
    </location>
</feature>